<name>A0AAD9P6Z2_RIDPI</name>
<evidence type="ECO:0000313" key="3">
    <source>
        <dbReference type="EMBL" id="KAK2189292.1"/>
    </source>
</evidence>
<reference evidence="3" key="1">
    <citation type="journal article" date="2023" name="Mol. Biol. Evol.">
        <title>Third-Generation Sequencing Reveals the Adaptive Role of the Epigenome in Three Deep-Sea Polychaetes.</title>
        <authorList>
            <person name="Perez M."/>
            <person name="Aroh O."/>
            <person name="Sun Y."/>
            <person name="Lan Y."/>
            <person name="Juniper S.K."/>
            <person name="Young C.R."/>
            <person name="Angers B."/>
            <person name="Qian P.Y."/>
        </authorList>
    </citation>
    <scope>NUCLEOTIDE SEQUENCE</scope>
    <source>
        <strain evidence="3">R07B-5</strain>
    </source>
</reference>
<feature type="region of interest" description="Disordered" evidence="2">
    <location>
        <begin position="323"/>
        <end position="357"/>
    </location>
</feature>
<feature type="region of interest" description="Disordered" evidence="2">
    <location>
        <begin position="189"/>
        <end position="212"/>
    </location>
</feature>
<keyword evidence="4" id="KW-1185">Reference proteome</keyword>
<dbReference type="EMBL" id="JAODUO010000109">
    <property type="protein sequence ID" value="KAK2189292.1"/>
    <property type="molecule type" value="Genomic_DNA"/>
</dbReference>
<feature type="compositionally biased region" description="Acidic residues" evidence="2">
    <location>
        <begin position="193"/>
        <end position="203"/>
    </location>
</feature>
<dbReference type="Proteomes" id="UP001209878">
    <property type="component" value="Unassembled WGS sequence"/>
</dbReference>
<feature type="compositionally biased region" description="Acidic residues" evidence="2">
    <location>
        <begin position="338"/>
        <end position="347"/>
    </location>
</feature>
<dbReference type="GO" id="GO:0099536">
    <property type="term" value="P:synaptic signaling"/>
    <property type="evidence" value="ECO:0007669"/>
    <property type="project" value="TreeGrafter"/>
</dbReference>
<feature type="compositionally biased region" description="Pro residues" evidence="2">
    <location>
        <begin position="123"/>
        <end position="133"/>
    </location>
</feature>
<organism evidence="3 4">
    <name type="scientific">Ridgeia piscesae</name>
    <name type="common">Tubeworm</name>
    <dbReference type="NCBI Taxonomy" id="27915"/>
    <lineage>
        <taxon>Eukaryota</taxon>
        <taxon>Metazoa</taxon>
        <taxon>Spiralia</taxon>
        <taxon>Lophotrochozoa</taxon>
        <taxon>Annelida</taxon>
        <taxon>Polychaeta</taxon>
        <taxon>Sedentaria</taxon>
        <taxon>Canalipalpata</taxon>
        <taxon>Sabellida</taxon>
        <taxon>Siboglinidae</taxon>
        <taxon>Ridgeia</taxon>
    </lineage>
</organism>
<evidence type="ECO:0000313" key="4">
    <source>
        <dbReference type="Proteomes" id="UP001209878"/>
    </source>
</evidence>
<gene>
    <name evidence="3" type="ORF">NP493_109g00013</name>
</gene>
<proteinExistence type="predicted"/>
<evidence type="ECO:0008006" key="5">
    <source>
        <dbReference type="Google" id="ProtNLM"/>
    </source>
</evidence>
<sequence>MNHSVDGSNSQMQRDLIKQLEARNREIILEIQKLRAEQERQARCSPSHAGSGVNRNPTLVAELKGLRQRRDELEARMSALQESRRELVVQLEGLMKLLKNHSSPRLTPRSTPTSSPRSRAAQSPPPSIPPPRGSAPTTPGDSLAGVGGDVREAFTQQSSGSGISSVRNLRNDLLVAADSVTNAMSSLVKELNSEVESESEDEDDRARGNGDSMDDLLQWQEEMRKSLQQETQFMQELRARRDNPGGGKAGYSNGRTQREQYPMTDDCESYVHTDDEGAYTAEESEPYLKSEEEVYARAQAEFADLLQPQHSKDLLHPRYMTDEESCLETDQESYIRTDDEDGGNTEWEENRRRWVNR</sequence>
<feature type="compositionally biased region" description="Low complexity" evidence="2">
    <location>
        <begin position="103"/>
        <end position="122"/>
    </location>
</feature>
<comment type="caution">
    <text evidence="3">The sequence shown here is derived from an EMBL/GenBank/DDBJ whole genome shotgun (WGS) entry which is preliminary data.</text>
</comment>
<dbReference type="GO" id="GO:0005886">
    <property type="term" value="C:plasma membrane"/>
    <property type="evidence" value="ECO:0007669"/>
    <property type="project" value="TreeGrafter"/>
</dbReference>
<keyword evidence="1" id="KW-0175">Coiled coil</keyword>
<feature type="coiled-coil region" evidence="1">
    <location>
        <begin position="17"/>
        <end position="90"/>
    </location>
</feature>
<dbReference type="AlphaFoldDB" id="A0AAD9P6Z2"/>
<evidence type="ECO:0000256" key="2">
    <source>
        <dbReference type="SAM" id="MobiDB-lite"/>
    </source>
</evidence>
<dbReference type="PANTHER" id="PTHR12268:SF27">
    <property type="entry name" value="DYSTROBREVIN, ISOFORM F"/>
    <property type="match status" value="1"/>
</dbReference>
<feature type="compositionally biased region" description="Basic and acidic residues" evidence="2">
    <location>
        <begin position="348"/>
        <end position="357"/>
    </location>
</feature>
<feature type="region of interest" description="Disordered" evidence="2">
    <location>
        <begin position="99"/>
        <end position="147"/>
    </location>
</feature>
<dbReference type="InterPro" id="IPR050774">
    <property type="entry name" value="KCMF1/Dystrophin"/>
</dbReference>
<feature type="region of interest" description="Disordered" evidence="2">
    <location>
        <begin position="240"/>
        <end position="259"/>
    </location>
</feature>
<accession>A0AAD9P6Z2</accession>
<evidence type="ECO:0000256" key="1">
    <source>
        <dbReference type="SAM" id="Coils"/>
    </source>
</evidence>
<dbReference type="PANTHER" id="PTHR12268">
    <property type="entry name" value="E3 UBIQUITIN-PROTEIN LIGASE KCMF1"/>
    <property type="match status" value="1"/>
</dbReference>
<protein>
    <recommendedName>
        <fullName evidence="5">Dystrobrevin beta-like</fullName>
    </recommendedName>
</protein>
<dbReference type="GO" id="GO:0045202">
    <property type="term" value="C:synapse"/>
    <property type="evidence" value="ECO:0007669"/>
    <property type="project" value="TreeGrafter"/>
</dbReference>